<reference evidence="1 2" key="1">
    <citation type="submission" date="2019-02" db="EMBL/GenBank/DDBJ databases">
        <title>Deep-cultivation of Planctomycetes and their phenomic and genomic characterization uncovers novel biology.</title>
        <authorList>
            <person name="Wiegand S."/>
            <person name="Jogler M."/>
            <person name="Boedeker C."/>
            <person name="Pinto D."/>
            <person name="Vollmers J."/>
            <person name="Rivas-Marin E."/>
            <person name="Kohn T."/>
            <person name="Peeters S.H."/>
            <person name="Heuer A."/>
            <person name="Rast P."/>
            <person name="Oberbeckmann S."/>
            <person name="Bunk B."/>
            <person name="Jeske O."/>
            <person name="Meyerdierks A."/>
            <person name="Storesund J.E."/>
            <person name="Kallscheuer N."/>
            <person name="Luecker S."/>
            <person name="Lage O.M."/>
            <person name="Pohl T."/>
            <person name="Merkel B.J."/>
            <person name="Hornburger P."/>
            <person name="Mueller R.-W."/>
            <person name="Bruemmer F."/>
            <person name="Labrenz M."/>
            <person name="Spormann A.M."/>
            <person name="Op den Camp H."/>
            <person name="Overmann J."/>
            <person name="Amann R."/>
            <person name="Jetten M.S.M."/>
            <person name="Mascher T."/>
            <person name="Medema M.H."/>
            <person name="Devos D.P."/>
            <person name="Kaster A.-K."/>
            <person name="Ovreas L."/>
            <person name="Rohde M."/>
            <person name="Galperin M.Y."/>
            <person name="Jogler C."/>
        </authorList>
    </citation>
    <scope>NUCLEOTIDE SEQUENCE [LARGE SCALE GENOMIC DNA]</scope>
    <source>
        <strain evidence="1 2">SV_7m_r</strain>
    </source>
</reference>
<dbReference type="Proteomes" id="UP000315003">
    <property type="component" value="Chromosome"/>
</dbReference>
<keyword evidence="2" id="KW-1185">Reference proteome</keyword>
<gene>
    <name evidence="1" type="ORF">SV7mr_30790</name>
</gene>
<accession>A0A517SWP3</accession>
<protein>
    <submittedName>
        <fullName evidence="1">Uncharacterized protein</fullName>
    </submittedName>
</protein>
<dbReference type="EMBL" id="CP036272">
    <property type="protein sequence ID" value="QDT60555.1"/>
    <property type="molecule type" value="Genomic_DNA"/>
</dbReference>
<name>A0A517SWP3_9BACT</name>
<sequence>MVRKHYQSQHRFDCSPIAQVELNVECRDEIIPILAGLQLLYTNNELRHKAVKLVAADLNEDSRRDVGRPGMDDWHVVVLAAGSSKGVRSLCWGDRVLWAVRAGEESIPGRIGGRWILPKSRFQKDSHV</sequence>
<dbReference type="AlphaFoldDB" id="A0A517SWP3"/>
<proteinExistence type="predicted"/>
<evidence type="ECO:0000313" key="1">
    <source>
        <dbReference type="EMBL" id="QDT60555.1"/>
    </source>
</evidence>
<evidence type="ECO:0000313" key="2">
    <source>
        <dbReference type="Proteomes" id="UP000315003"/>
    </source>
</evidence>
<organism evidence="1 2">
    <name type="scientific">Stieleria bergensis</name>
    <dbReference type="NCBI Taxonomy" id="2528025"/>
    <lineage>
        <taxon>Bacteria</taxon>
        <taxon>Pseudomonadati</taxon>
        <taxon>Planctomycetota</taxon>
        <taxon>Planctomycetia</taxon>
        <taxon>Pirellulales</taxon>
        <taxon>Pirellulaceae</taxon>
        <taxon>Stieleria</taxon>
    </lineage>
</organism>